<dbReference type="RefSeq" id="WP_305450286.1">
    <property type="nucleotide sequence ID" value="NZ_JAUYVO010000003.1"/>
</dbReference>
<sequence length="264" mass="30210">MKANVRTSWQVTRSVWYALFMREALARTTADRFAWFWMIIEPAAMIVIMVLIRAAVMGRSHHVGGTEFVPWFIVGLFGFYLYRENTMRLIGAIDANKALFAYRQVKPIDPVFIRSYVETVLKTFVFLIFIVLSPLLSIDLTPDNILLAFVAWFALWALGFGIGLILSVLSTLYPEIGKIARIVSFPLLLVSCVLFPIHYVPHNFREIVLMNPIVHGVELLRSSFFSDYELIESISSLYLLIWVLASISLGMALHIRFKNELKAK</sequence>
<evidence type="ECO:0000256" key="5">
    <source>
        <dbReference type="ARBA" id="ARBA00022597"/>
    </source>
</evidence>
<feature type="transmembrane region" description="Helical" evidence="11">
    <location>
        <begin position="237"/>
        <end position="255"/>
    </location>
</feature>
<keyword evidence="8 11" id="KW-1133">Transmembrane helix</keyword>
<evidence type="ECO:0000256" key="11">
    <source>
        <dbReference type="RuleBase" id="RU361157"/>
    </source>
</evidence>
<reference evidence="13" key="1">
    <citation type="submission" date="2023-07" db="EMBL/GenBank/DDBJ databases">
        <title>Genome content predicts the carbon catabolic preferences of heterotrophic bacteria.</title>
        <authorList>
            <person name="Gralka M."/>
        </authorList>
    </citation>
    <scope>NUCLEOTIDE SEQUENCE</scope>
    <source>
        <strain evidence="13">5G01</strain>
    </source>
</reference>
<feature type="transmembrane region" description="Helical" evidence="11">
    <location>
        <begin position="120"/>
        <end position="138"/>
    </location>
</feature>
<dbReference type="PANTHER" id="PTHR30413:SF10">
    <property type="entry name" value="CAPSULE POLYSACCHARIDE EXPORT INNER-MEMBRANE PROTEIN CTRC"/>
    <property type="match status" value="1"/>
</dbReference>
<keyword evidence="6 11" id="KW-0812">Transmembrane</keyword>
<proteinExistence type="inferred from homology"/>
<name>A0ABT9ESG0_9GAMM</name>
<evidence type="ECO:0000256" key="6">
    <source>
        <dbReference type="ARBA" id="ARBA00022692"/>
    </source>
</evidence>
<keyword evidence="4 11" id="KW-1003">Cell membrane</keyword>
<comment type="subcellular location">
    <subcellularLocation>
        <location evidence="11">Cell inner membrane</location>
        <topology evidence="11">Multi-pass membrane protein</topology>
    </subcellularLocation>
    <subcellularLocation>
        <location evidence="1">Cell membrane</location>
        <topology evidence="1">Multi-pass membrane protein</topology>
    </subcellularLocation>
</comment>
<feature type="transmembrane region" description="Helical" evidence="11">
    <location>
        <begin position="182"/>
        <end position="200"/>
    </location>
</feature>
<keyword evidence="7" id="KW-0972">Capsule biogenesis/degradation</keyword>
<evidence type="ECO:0000256" key="1">
    <source>
        <dbReference type="ARBA" id="ARBA00004651"/>
    </source>
</evidence>
<dbReference type="InterPro" id="IPR000412">
    <property type="entry name" value="ABC_2_transport"/>
</dbReference>
<evidence type="ECO:0000313" key="13">
    <source>
        <dbReference type="EMBL" id="MDP2521860.1"/>
    </source>
</evidence>
<evidence type="ECO:0000256" key="9">
    <source>
        <dbReference type="ARBA" id="ARBA00023047"/>
    </source>
</evidence>
<evidence type="ECO:0000256" key="8">
    <source>
        <dbReference type="ARBA" id="ARBA00022989"/>
    </source>
</evidence>
<feature type="transmembrane region" description="Helical" evidence="11">
    <location>
        <begin position="62"/>
        <end position="82"/>
    </location>
</feature>
<evidence type="ECO:0000313" key="14">
    <source>
        <dbReference type="Proteomes" id="UP001177341"/>
    </source>
</evidence>
<dbReference type="PROSITE" id="PS51012">
    <property type="entry name" value="ABC_TM2"/>
    <property type="match status" value="1"/>
</dbReference>
<evidence type="ECO:0000256" key="7">
    <source>
        <dbReference type="ARBA" id="ARBA00022903"/>
    </source>
</evidence>
<dbReference type="InterPro" id="IPR047817">
    <property type="entry name" value="ABC2_TM_bact-type"/>
</dbReference>
<dbReference type="InterPro" id="IPR013525">
    <property type="entry name" value="ABC2_TM"/>
</dbReference>
<evidence type="ECO:0000256" key="10">
    <source>
        <dbReference type="ARBA" id="ARBA00023136"/>
    </source>
</evidence>
<evidence type="ECO:0000256" key="3">
    <source>
        <dbReference type="ARBA" id="ARBA00022448"/>
    </source>
</evidence>
<keyword evidence="3 11" id="KW-0813">Transport</keyword>
<comment type="caution">
    <text evidence="13">The sequence shown here is derived from an EMBL/GenBank/DDBJ whole genome shotgun (WGS) entry which is preliminary data.</text>
</comment>
<gene>
    <name evidence="13" type="ORF">Q8W30_04680</name>
</gene>
<dbReference type="PRINTS" id="PR00164">
    <property type="entry name" value="ABC2TRNSPORT"/>
</dbReference>
<comment type="similarity">
    <text evidence="2 11">Belongs to the ABC-2 integral membrane protein family.</text>
</comment>
<protein>
    <recommendedName>
        <fullName evidence="11">Transport permease protein</fullName>
    </recommendedName>
</protein>
<dbReference type="Proteomes" id="UP001177341">
    <property type="component" value="Unassembled WGS sequence"/>
</dbReference>
<organism evidence="13 14">
    <name type="scientific">Neptunomonas phycophila</name>
    <dbReference type="NCBI Taxonomy" id="1572645"/>
    <lineage>
        <taxon>Bacteria</taxon>
        <taxon>Pseudomonadati</taxon>
        <taxon>Pseudomonadota</taxon>
        <taxon>Gammaproteobacteria</taxon>
        <taxon>Oceanospirillales</taxon>
        <taxon>Oceanospirillaceae</taxon>
        <taxon>Neptunomonas</taxon>
    </lineage>
</organism>
<accession>A0ABT9ESG0</accession>
<evidence type="ECO:0000256" key="4">
    <source>
        <dbReference type="ARBA" id="ARBA00022475"/>
    </source>
</evidence>
<keyword evidence="9" id="KW-0625">Polysaccharide transport</keyword>
<keyword evidence="10 11" id="KW-0472">Membrane</keyword>
<dbReference type="Pfam" id="PF01061">
    <property type="entry name" value="ABC2_membrane"/>
    <property type="match status" value="1"/>
</dbReference>
<feature type="domain" description="ABC transmembrane type-2" evidence="12">
    <location>
        <begin position="33"/>
        <end position="257"/>
    </location>
</feature>
<dbReference type="PANTHER" id="PTHR30413">
    <property type="entry name" value="INNER MEMBRANE TRANSPORT PERMEASE"/>
    <property type="match status" value="1"/>
</dbReference>
<evidence type="ECO:0000259" key="12">
    <source>
        <dbReference type="PROSITE" id="PS51012"/>
    </source>
</evidence>
<feature type="transmembrane region" description="Helical" evidence="11">
    <location>
        <begin position="34"/>
        <end position="56"/>
    </location>
</feature>
<dbReference type="EMBL" id="JAUYVO010000003">
    <property type="protein sequence ID" value="MDP2521860.1"/>
    <property type="molecule type" value="Genomic_DNA"/>
</dbReference>
<keyword evidence="5" id="KW-0762">Sugar transport</keyword>
<keyword evidence="14" id="KW-1185">Reference proteome</keyword>
<evidence type="ECO:0000256" key="2">
    <source>
        <dbReference type="ARBA" id="ARBA00007783"/>
    </source>
</evidence>
<feature type="transmembrane region" description="Helical" evidence="11">
    <location>
        <begin position="144"/>
        <end position="170"/>
    </location>
</feature>